<dbReference type="SUPFAM" id="SSF51182">
    <property type="entry name" value="RmlC-like cupins"/>
    <property type="match status" value="1"/>
</dbReference>
<dbReference type="InterPro" id="IPR011051">
    <property type="entry name" value="RmlC_Cupin_sf"/>
</dbReference>
<dbReference type="CDD" id="cd02231">
    <property type="entry name" value="cupin_BLL6423-like"/>
    <property type="match status" value="1"/>
</dbReference>
<proteinExistence type="predicted"/>
<evidence type="ECO:0000313" key="3">
    <source>
        <dbReference type="EMBL" id="WEK47953.1"/>
    </source>
</evidence>
<evidence type="ECO:0000313" key="4">
    <source>
        <dbReference type="Proteomes" id="UP001218362"/>
    </source>
</evidence>
<name>A0AAJ5X7R7_9SPHN</name>
<dbReference type="PANTHER" id="PTHR36156:SF2">
    <property type="entry name" value="CUPIN TYPE-2 DOMAIN-CONTAINING PROTEIN"/>
    <property type="match status" value="1"/>
</dbReference>
<dbReference type="Pfam" id="PF07883">
    <property type="entry name" value="Cupin_2"/>
    <property type="match status" value="1"/>
</dbReference>
<feature type="region of interest" description="Disordered" evidence="1">
    <location>
        <begin position="1"/>
        <end position="30"/>
    </location>
</feature>
<dbReference type="Gene3D" id="2.60.120.10">
    <property type="entry name" value="Jelly Rolls"/>
    <property type="match status" value="1"/>
</dbReference>
<sequence length="170" mass="18690">MSKGRRVVTGHDASGKSVVLSDGAPPQNHAMQGEAVGADFIEMWSTPEAVPTLSSFPESEPNDRAFTIMPSSGHLLRVIEIYPPHMGGHRTVMHRTRTLDYVVVIEGEIVLVLSDSEVTLKSGEVVVQRATDHAWENRSDTVARMAFFHIAGEFSDELLAKLPQPLELME</sequence>
<dbReference type="InterPro" id="IPR013096">
    <property type="entry name" value="Cupin_2"/>
</dbReference>
<dbReference type="InterPro" id="IPR014710">
    <property type="entry name" value="RmlC-like_jellyroll"/>
</dbReference>
<dbReference type="EMBL" id="CP119316">
    <property type="protein sequence ID" value="WEK47953.1"/>
    <property type="molecule type" value="Genomic_DNA"/>
</dbReference>
<evidence type="ECO:0000256" key="1">
    <source>
        <dbReference type="SAM" id="MobiDB-lite"/>
    </source>
</evidence>
<dbReference type="InterPro" id="IPR047142">
    <property type="entry name" value="OryJ/VirC-like"/>
</dbReference>
<dbReference type="KEGG" id="acob:P0Y56_06555"/>
<evidence type="ECO:0000259" key="2">
    <source>
        <dbReference type="Pfam" id="PF07883"/>
    </source>
</evidence>
<dbReference type="Proteomes" id="UP001218362">
    <property type="component" value="Chromosome"/>
</dbReference>
<protein>
    <submittedName>
        <fullName evidence="3">Cupin domain-containing protein</fullName>
    </submittedName>
</protein>
<feature type="domain" description="Cupin type-2" evidence="2">
    <location>
        <begin position="88"/>
        <end position="145"/>
    </location>
</feature>
<dbReference type="AlphaFoldDB" id="A0AAJ5X7R7"/>
<dbReference type="PANTHER" id="PTHR36156">
    <property type="entry name" value="SLR2101 PROTEIN"/>
    <property type="match status" value="1"/>
</dbReference>
<organism evidence="3 4">
    <name type="scientific">Candidatus Andeanibacterium colombiense</name>
    <dbReference type="NCBI Taxonomy" id="3121345"/>
    <lineage>
        <taxon>Bacteria</taxon>
        <taxon>Pseudomonadati</taxon>
        <taxon>Pseudomonadota</taxon>
        <taxon>Alphaproteobacteria</taxon>
        <taxon>Sphingomonadales</taxon>
        <taxon>Sphingomonadaceae</taxon>
        <taxon>Candidatus Andeanibacterium</taxon>
    </lineage>
</organism>
<accession>A0AAJ5X7R7</accession>
<gene>
    <name evidence="3" type="ORF">P0Y56_06555</name>
</gene>
<reference evidence="3" key="1">
    <citation type="submission" date="2023-03" db="EMBL/GenBank/DDBJ databases">
        <title>Andean soil-derived lignocellulolytic bacterial consortium as a source of novel taxa and putative plastic-active enzymes.</title>
        <authorList>
            <person name="Diaz-Garcia L."/>
            <person name="Chuvochina M."/>
            <person name="Feuerriegel G."/>
            <person name="Bunk B."/>
            <person name="Sproer C."/>
            <person name="Streit W.R."/>
            <person name="Rodriguez L.M."/>
            <person name="Overmann J."/>
            <person name="Jimenez D.J."/>
        </authorList>
    </citation>
    <scope>NUCLEOTIDE SEQUENCE</scope>
    <source>
        <strain evidence="3">MAG 26</strain>
    </source>
</reference>
<dbReference type="Gene3D" id="2.20.70.150">
    <property type="match status" value="1"/>
</dbReference>